<dbReference type="InterPro" id="IPR011049">
    <property type="entry name" value="Serralysin-like_metalloprot_C"/>
</dbReference>
<evidence type="ECO:0000256" key="1">
    <source>
        <dbReference type="SAM" id="MobiDB-lite"/>
    </source>
</evidence>
<dbReference type="NCBIfam" id="TIGR01965">
    <property type="entry name" value="VCBS_repeat"/>
    <property type="match status" value="4"/>
</dbReference>
<accession>A0A6M8HT75</accession>
<dbReference type="InterPro" id="IPR051532">
    <property type="entry name" value="Ester_Hydrolysis_Enzymes"/>
</dbReference>
<dbReference type="EMBL" id="CP053708">
    <property type="protein sequence ID" value="QKE91719.1"/>
    <property type="molecule type" value="Genomic_DNA"/>
</dbReference>
<dbReference type="KEGG" id="lck:HN018_18275"/>
<dbReference type="Gene3D" id="3.40.50.1110">
    <property type="entry name" value="SGNH hydrolase"/>
    <property type="match status" value="1"/>
</dbReference>
<dbReference type="Pfam" id="PF17803">
    <property type="entry name" value="Cadherin_4"/>
    <property type="match status" value="2"/>
</dbReference>
<dbReference type="InterPro" id="IPR018511">
    <property type="entry name" value="Hemolysin-typ_Ca-bd_CS"/>
</dbReference>
<dbReference type="SUPFAM" id="SSF52266">
    <property type="entry name" value="SGNH hydrolase"/>
    <property type="match status" value="1"/>
</dbReference>
<sequence length="1539" mass="155511">MASTTPPTAVADAAGVTEDGPLTTTGNVLANDTDPSGLALSVTAVNGVTIGGATTIVGVYGTMVIQANGQYTYTLANTQANVRALANQQLAVDKFTYTISDGQAYTQTSSQLQQNFITQSEAFNAANWSSFSGSGTAPVIVANTDPGPTGAASTADTVTLSSASSGLYTTTNVSGQYTFSVYVRLVSGSGAFSFNYYNGASGADGLQTATATSLWQRLSWTFTGGGNAGSNVALMLGAGQGTAGTFEFWGAQLNAGAAPLTYVATTGTSINTTAAVTTPVVVTSALSVTVSGSAPVAVADMASVTRNGTLTSTGNVLGNDTDGAGLPLSILSVNGISISGTTTIVGIYGTLVILANGQYTYTLANSQANVLGLSSGQTATDQFTYTVSDGRTHTQTITQLQQNLITQSEAFDSSSWTSFANSGTAPVIVANTDPGPSGTVSTADKVTLSSANSGLYTTTGVSGQYTFSVYARLISGSGAFSFNYYNAASNVSSLQTATATGVWQRLSWTFTGSGNASSNVALMLAAGQGTAGTFEFWGAQLNSGATALAYNATTGSTINTTTTSTDDTGFGAALSVTVIGAGTNTPPTAVADAAGVTEDGPLTTTGNVLANDTDPSGLALSVTAVNGVTIGGATTIVGVYGTMVIQANGQYTYTLANTQANVRALANQQLAVDKFTYTISDGQAYTQTSSQLQQNFITQSEAFNAANWSSFSGSGTAPVIVANTDPGPTGAASTADTVTLSSASSGLYTTTNVSGQYTFSVYVRLVSGSGAFSFNYYNGASGADGLQTATATSLWQRLSWTFTGGGNAGSNVALMLGAGQGTAGTFEFWGAQLNAGAAPLTYVATTGTAINTTATVTTPIVVTSTLSVTVTGTVPVANPDTASIAVGSQVPATGGLLSNDTDATGIVLSVSTVNSQTISGSTTIVGIYGTMVVQANGQYTYTLNSGLLEQALVGGEIEHDVFVYTVSDGRVHTVTGTVVNQNLITQSEAFDNAVWTRFAQSGGTTPSITANVDPGPNGGAATADIVTLTSASSGIAYLSIVSGQYTFSVWVRLISGNANFAFNYYSAAPNLSYTQAAVATTAWQRLSWVIVGDANGASNVALMHSATQSTTGSFEFWGAELNPGATPDAYVATTGAAVSITSATSSVVTPGSTLDVAVTGTDAGQAGPALNLQSTTAGVVANLATGQWTVPLKIMPFGDSITHGWIAADWSVQGITTDQGYRGPLWQSFVTDQALVNFVGDQVDGPATLPDGDNAGYPGFTTAQLLAKLPDLLAVQQPGAVLLEAGANDLLQGIAQATTIANLTSMIDKISAANAATQIYIGTVTPLTAVSTTTESSLNTAIATMVKQEQAAGDKVVLVDMSNITTDDLIFDGTHPNDVGYGLMAQNFFAAILAQQPIRAGTPGGTVNTISSATVNIVGGSGNDLLIGDTRNNIINGGAGNDVLMGGGGNDTLIGGPGADQFDISAIAGIVSILDFLPSQGDMLVWDHIKGLTGAASLSGHYTQTGGQTVINLSSFGTSLEVTLANYTGDLSHSIFLST</sequence>
<dbReference type="GO" id="GO:0004622">
    <property type="term" value="F:phosphatidylcholine lysophospholipase activity"/>
    <property type="evidence" value="ECO:0007669"/>
    <property type="project" value="TreeGrafter"/>
</dbReference>
<dbReference type="InterPro" id="IPR036514">
    <property type="entry name" value="SGNH_hydro_sf"/>
</dbReference>
<name>A0A6M8HT75_9PROT</name>
<dbReference type="Gene3D" id="2.60.40.10">
    <property type="entry name" value="Immunoglobulins"/>
    <property type="match status" value="3"/>
</dbReference>
<feature type="domain" description="RapA2 cadherin-like" evidence="3">
    <location>
        <begin position="5"/>
        <end position="73"/>
    </location>
</feature>
<feature type="region of interest" description="Disordered" evidence="1">
    <location>
        <begin position="1"/>
        <end position="24"/>
    </location>
</feature>
<evidence type="ECO:0000313" key="4">
    <source>
        <dbReference type="EMBL" id="QKE91719.1"/>
    </source>
</evidence>
<dbReference type="RefSeq" id="WP_172443492.1">
    <property type="nucleotide sequence ID" value="NZ_CP053708.1"/>
</dbReference>
<dbReference type="PANTHER" id="PTHR30383">
    <property type="entry name" value="THIOESTERASE 1/PROTEASE 1/LYSOPHOSPHOLIPASE L1"/>
    <property type="match status" value="1"/>
</dbReference>
<dbReference type="CDD" id="cd01833">
    <property type="entry name" value="XynB_like"/>
    <property type="match status" value="1"/>
</dbReference>
<keyword evidence="5" id="KW-1185">Reference proteome</keyword>
<dbReference type="Pfam" id="PF00353">
    <property type="entry name" value="HemolysinCabind"/>
    <property type="match status" value="1"/>
</dbReference>
<dbReference type="InterPro" id="IPR010221">
    <property type="entry name" value="VCBS_dom"/>
</dbReference>
<dbReference type="GO" id="GO:0005509">
    <property type="term" value="F:calcium ion binding"/>
    <property type="evidence" value="ECO:0007669"/>
    <property type="project" value="InterPro"/>
</dbReference>
<evidence type="ECO:0000259" key="3">
    <source>
        <dbReference type="Pfam" id="PF17803"/>
    </source>
</evidence>
<dbReference type="SUPFAM" id="SSF51120">
    <property type="entry name" value="beta-Roll"/>
    <property type="match status" value="1"/>
</dbReference>
<dbReference type="Pfam" id="PF13472">
    <property type="entry name" value="Lipase_GDSL_2"/>
    <property type="match status" value="1"/>
</dbReference>
<feature type="domain" description="RapA2 cadherin-like" evidence="3">
    <location>
        <begin position="576"/>
        <end position="653"/>
    </location>
</feature>
<dbReference type="InterPro" id="IPR001343">
    <property type="entry name" value="Hemolysn_Ca-bd"/>
</dbReference>
<dbReference type="InterPro" id="IPR040853">
    <property type="entry name" value="RapA2_cadherin-like"/>
</dbReference>
<dbReference type="PANTHER" id="PTHR30383:SF5">
    <property type="entry name" value="SGNH HYDROLASE-TYPE ESTERASE DOMAIN-CONTAINING PROTEIN"/>
    <property type="match status" value="1"/>
</dbReference>
<dbReference type="Pfam" id="PF17963">
    <property type="entry name" value="Big_9"/>
    <property type="match status" value="2"/>
</dbReference>
<evidence type="ECO:0000313" key="5">
    <source>
        <dbReference type="Proteomes" id="UP000500767"/>
    </source>
</evidence>
<dbReference type="InterPro" id="IPR013830">
    <property type="entry name" value="SGNH_hydro"/>
</dbReference>
<dbReference type="Gene3D" id="2.150.10.10">
    <property type="entry name" value="Serralysin-like metalloprotease, C-terminal"/>
    <property type="match status" value="1"/>
</dbReference>
<feature type="domain" description="SGNH hydrolase-type esterase" evidence="2">
    <location>
        <begin position="1197"/>
        <end position="1382"/>
    </location>
</feature>
<reference evidence="4 5" key="1">
    <citation type="journal article" date="2014" name="World J. Microbiol. Biotechnol.">
        <title>Biodiversity and physiological characteristics of Antarctic and Arctic lichens-associated bacteria.</title>
        <authorList>
            <person name="Lee Y.M."/>
            <person name="Kim E.H."/>
            <person name="Lee H.K."/>
            <person name="Hong S.G."/>
        </authorList>
    </citation>
    <scope>NUCLEOTIDE SEQUENCE [LARGE SCALE GENOMIC DNA]</scope>
    <source>
        <strain evidence="4 5">PAMC 26569</strain>
    </source>
</reference>
<dbReference type="PRINTS" id="PR00313">
    <property type="entry name" value="CABNDNGRPT"/>
</dbReference>
<dbReference type="InterPro" id="IPR013783">
    <property type="entry name" value="Ig-like_fold"/>
</dbReference>
<dbReference type="Proteomes" id="UP000500767">
    <property type="component" value="Chromosome"/>
</dbReference>
<proteinExistence type="predicted"/>
<dbReference type="PROSITE" id="PS00330">
    <property type="entry name" value="HEMOLYSIN_CALCIUM"/>
    <property type="match status" value="1"/>
</dbReference>
<organism evidence="4 5">
    <name type="scientific">Lichenicola cladoniae</name>
    <dbReference type="NCBI Taxonomy" id="1484109"/>
    <lineage>
        <taxon>Bacteria</taxon>
        <taxon>Pseudomonadati</taxon>
        <taxon>Pseudomonadota</taxon>
        <taxon>Alphaproteobacteria</taxon>
        <taxon>Acetobacterales</taxon>
        <taxon>Acetobacteraceae</taxon>
        <taxon>Lichenicola</taxon>
    </lineage>
</organism>
<evidence type="ECO:0000259" key="2">
    <source>
        <dbReference type="Pfam" id="PF13472"/>
    </source>
</evidence>
<gene>
    <name evidence="4" type="ORF">HN018_18275</name>
</gene>
<protein>
    <submittedName>
        <fullName evidence="4">Cadherin-like domain-containing protein</fullName>
    </submittedName>
</protein>